<evidence type="ECO:0000313" key="1">
    <source>
        <dbReference type="EMBL" id="KAJ1671469.1"/>
    </source>
</evidence>
<name>A0ACC1HAA3_9FUNG</name>
<dbReference type="EMBL" id="JAMZIH010008740">
    <property type="protein sequence ID" value="KAJ1671469.1"/>
    <property type="molecule type" value="Genomic_DNA"/>
</dbReference>
<accession>A0ACC1HAA3</accession>
<gene>
    <name evidence="1" type="ORF">EV182_007613</name>
</gene>
<sequence>PWVEVNSSRSSHYDNDQFDFIPPTPTQWPFSPARLLVAPGQPLNKDILGMFTNPLISPIYGDFSGCPPLLIHVGGKEMMHDDICEFACRVKKQQSCHEDKAGHPLVKLEIYEDMPHVFHLFDFTDAAAMAYASIGDFTCQLIAGK</sequence>
<protein>
    <submittedName>
        <fullName evidence="1">Uncharacterized protein</fullName>
    </submittedName>
</protein>
<organism evidence="1 2">
    <name type="scientific">Spiromyces aspiralis</name>
    <dbReference type="NCBI Taxonomy" id="68401"/>
    <lineage>
        <taxon>Eukaryota</taxon>
        <taxon>Fungi</taxon>
        <taxon>Fungi incertae sedis</taxon>
        <taxon>Zoopagomycota</taxon>
        <taxon>Kickxellomycotina</taxon>
        <taxon>Kickxellomycetes</taxon>
        <taxon>Kickxellales</taxon>
        <taxon>Kickxellaceae</taxon>
        <taxon>Spiromyces</taxon>
    </lineage>
</organism>
<feature type="non-terminal residue" evidence="1">
    <location>
        <position position="1"/>
    </location>
</feature>
<reference evidence="1" key="1">
    <citation type="submission" date="2022-06" db="EMBL/GenBank/DDBJ databases">
        <title>Phylogenomic reconstructions and comparative analyses of Kickxellomycotina fungi.</title>
        <authorList>
            <person name="Reynolds N.K."/>
            <person name="Stajich J.E."/>
            <person name="Barry K."/>
            <person name="Grigoriev I.V."/>
            <person name="Crous P."/>
            <person name="Smith M.E."/>
        </authorList>
    </citation>
    <scope>NUCLEOTIDE SEQUENCE</scope>
    <source>
        <strain evidence="1">RSA 2271</strain>
    </source>
</reference>
<keyword evidence="2" id="KW-1185">Reference proteome</keyword>
<evidence type="ECO:0000313" key="2">
    <source>
        <dbReference type="Proteomes" id="UP001145114"/>
    </source>
</evidence>
<comment type="caution">
    <text evidence="1">The sequence shown here is derived from an EMBL/GenBank/DDBJ whole genome shotgun (WGS) entry which is preliminary data.</text>
</comment>
<proteinExistence type="predicted"/>
<dbReference type="Proteomes" id="UP001145114">
    <property type="component" value="Unassembled WGS sequence"/>
</dbReference>